<dbReference type="AlphaFoldDB" id="A0A5S6QN76"/>
<organism evidence="3 4">
    <name type="scientific">Trichuris muris</name>
    <name type="common">Mouse whipworm</name>
    <dbReference type="NCBI Taxonomy" id="70415"/>
    <lineage>
        <taxon>Eukaryota</taxon>
        <taxon>Metazoa</taxon>
        <taxon>Ecdysozoa</taxon>
        <taxon>Nematoda</taxon>
        <taxon>Enoplea</taxon>
        <taxon>Dorylaimia</taxon>
        <taxon>Trichinellida</taxon>
        <taxon>Trichuridae</taxon>
        <taxon>Trichuris</taxon>
    </lineage>
</organism>
<reference evidence="3" key="1">
    <citation type="submission" date="2013-11" db="EMBL/GenBank/DDBJ databases">
        <authorList>
            <person name="Aslett M."/>
        </authorList>
    </citation>
    <scope>NUCLEOTIDE SEQUENCE [LARGE SCALE GENOMIC DNA]</scope>
    <source>
        <strain evidence="3">Edinburgh</strain>
    </source>
</reference>
<reference evidence="3" key="2">
    <citation type="submission" date="2014-03" db="EMBL/GenBank/DDBJ databases">
        <title>The whipworm genome and dual-species transcriptomics of an intimate host-pathogen interaction.</title>
        <authorList>
            <person name="Foth B.J."/>
            <person name="Tsai I.J."/>
            <person name="Reid A.J."/>
            <person name="Bancroft A.J."/>
            <person name="Nichol S."/>
            <person name="Tracey A."/>
            <person name="Holroyd N."/>
            <person name="Cotton J.A."/>
            <person name="Stanley E.J."/>
            <person name="Zarowiecki M."/>
            <person name="Liu J.Z."/>
            <person name="Huckvale T."/>
            <person name="Cooper P.J."/>
            <person name="Grencis R.K."/>
            <person name="Berriman M."/>
        </authorList>
    </citation>
    <scope>NUCLEOTIDE SEQUENCE [LARGE SCALE GENOMIC DNA]</scope>
    <source>
        <strain evidence="3">Edinburgh</strain>
    </source>
</reference>
<evidence type="ECO:0000313" key="4">
    <source>
        <dbReference type="WBParaSite" id="TMUE_2000008614.1"/>
    </source>
</evidence>
<reference evidence="4" key="3">
    <citation type="submission" date="2019-12" db="UniProtKB">
        <authorList>
            <consortium name="WormBaseParasite"/>
        </authorList>
    </citation>
    <scope>IDENTIFICATION</scope>
</reference>
<dbReference type="Proteomes" id="UP000046395">
    <property type="component" value="Unassembled WGS sequence"/>
</dbReference>
<name>A0A5S6QN76_TRIMR</name>
<proteinExistence type="predicted"/>
<feature type="compositionally biased region" description="Acidic residues" evidence="1">
    <location>
        <begin position="84"/>
        <end position="96"/>
    </location>
</feature>
<keyword evidence="3" id="KW-1185">Reference proteome</keyword>
<dbReference type="WBParaSite" id="TMUE_2000008614.3">
    <property type="protein sequence ID" value="TMUE_2000008614.3"/>
    <property type="gene ID" value="WBGene00295091"/>
</dbReference>
<sequence>MCSQPALFFTVGAVLLTLCAGETSDCAKDIDDFYVCVKTKYDGEIQKLFDQVKKSTFTEEAAKCFTSNGCSAPKEIGAAPDSDGTGDDEADDDDDADLSMGFEAIQIKKILNPLWFPGETTKNVTATEEECATVQDEKTVQMITQCMQKTLPGFKYPYENGLPTKMDYMAQTGDAFGSMDDLFNDAAETYLASLRDPKTCPADKSKGAQECLEKLFSTRQMTSFGRTLITEHIFRLLCNAGAECHKAARESCQEWILKVRKISCDCASAEEQNVVNALAERYGKCFGVTPKKEEIAKTYRELMKRKCKAMEDDAKQCASVLQHA</sequence>
<dbReference type="STRING" id="70415.A0A5S6QN76"/>
<feature type="region of interest" description="Disordered" evidence="1">
    <location>
        <begin position="75"/>
        <end position="96"/>
    </location>
</feature>
<evidence type="ECO:0000313" key="3">
    <source>
        <dbReference type="Proteomes" id="UP000046395"/>
    </source>
</evidence>
<dbReference type="WBParaSite" id="TMUE_2000008614.2">
    <property type="protein sequence ID" value="TMUE_2000008614.2"/>
    <property type="gene ID" value="WBGene00295091"/>
</dbReference>
<evidence type="ECO:0000256" key="1">
    <source>
        <dbReference type="SAM" id="MobiDB-lite"/>
    </source>
</evidence>
<dbReference type="WBParaSite" id="TMUE_2000008614.1">
    <property type="protein sequence ID" value="TMUE_2000008614.1"/>
    <property type="gene ID" value="WBGene00295091"/>
</dbReference>
<keyword evidence="2" id="KW-0732">Signal</keyword>
<feature type="signal peptide" evidence="2">
    <location>
        <begin position="1"/>
        <end position="21"/>
    </location>
</feature>
<protein>
    <submittedName>
        <fullName evidence="4">Secreted protein</fullName>
    </submittedName>
</protein>
<feature type="chain" id="PRO_5044624330" evidence="2">
    <location>
        <begin position="22"/>
        <end position="324"/>
    </location>
</feature>
<accession>A0A5S6QN76</accession>
<evidence type="ECO:0000256" key="2">
    <source>
        <dbReference type="SAM" id="SignalP"/>
    </source>
</evidence>